<geneLocation type="plasmid" evidence="2">
    <name>pHLAJ5I</name>
</geneLocation>
<dbReference type="EMBL" id="AOLZ01000012">
    <property type="protein sequence ID" value="EMA37381.1"/>
    <property type="molecule type" value="Genomic_DNA"/>
</dbReference>
<accession>M0LV78</accession>
<evidence type="ECO:0000313" key="4">
    <source>
        <dbReference type="Proteomes" id="UP000011555"/>
    </source>
</evidence>
<evidence type="ECO:0000313" key="3">
    <source>
        <dbReference type="EMBL" id="EMA37381.1"/>
    </source>
</evidence>
<gene>
    <name evidence="3" type="ORF">C445_00791</name>
    <name evidence="2" type="ORF">CHINAEXTREME_20540</name>
</gene>
<dbReference type="Proteomes" id="UP000011555">
    <property type="component" value="Unassembled WGS sequence"/>
</dbReference>
<proteinExistence type="predicted"/>
<keyword evidence="4" id="KW-1185">Reference proteome</keyword>
<dbReference type="KEGG" id="hlc:CHINAEXTREME20540"/>
<dbReference type="EMBL" id="CP019286">
    <property type="protein sequence ID" value="APX00202.1"/>
    <property type="molecule type" value="Genomic_DNA"/>
</dbReference>
<dbReference type="RefSeq" id="WP_007139920.1">
    <property type="nucleotide sequence ID" value="NZ_AOLZ01000012.1"/>
</dbReference>
<name>M0LV78_NATLA</name>
<reference evidence="2" key="3">
    <citation type="submission" date="2017-01" db="EMBL/GenBank/DDBJ databases">
        <authorList>
            <person name="Mah S.A."/>
            <person name="Swanson W.J."/>
            <person name="Moy G.W."/>
            <person name="Vacquier V.D."/>
        </authorList>
    </citation>
    <scope>NUCLEOTIDE SEQUENCE</scope>
    <source>
        <strain evidence="2">AJ5</strain>
        <plasmid evidence="2">pHLAJ5I</plasmid>
    </source>
</reference>
<evidence type="ECO:0000313" key="2">
    <source>
        <dbReference type="EMBL" id="APX00202.1"/>
    </source>
</evidence>
<dbReference type="GeneID" id="30923566"/>
<reference evidence="3 4" key="2">
    <citation type="journal article" date="2014" name="PLoS Genet.">
        <title>Phylogenetically driven sequencing of extremely halophilic archaea reveals strategies for static and dynamic osmo-response.</title>
        <authorList>
            <person name="Becker E.A."/>
            <person name="Seitzer P.M."/>
            <person name="Tritt A."/>
            <person name="Larsen D."/>
            <person name="Krusor M."/>
            <person name="Yao A.I."/>
            <person name="Wu D."/>
            <person name="Madern D."/>
            <person name="Eisen J.A."/>
            <person name="Darling A.E."/>
            <person name="Facciotti M.T."/>
        </authorList>
    </citation>
    <scope>NUCLEOTIDE SEQUENCE [LARGE SCALE GENOMIC DNA]</scope>
    <source>
        <strain evidence="3 4">AJ5</strain>
    </source>
</reference>
<keyword evidence="2" id="KW-0614">Plasmid</keyword>
<evidence type="ECO:0000313" key="5">
    <source>
        <dbReference type="Proteomes" id="UP000186547"/>
    </source>
</evidence>
<dbReference type="AlphaFoldDB" id="M0LV78"/>
<geneLocation type="plasmid" evidence="5">
    <name>phlaj5i</name>
</geneLocation>
<sequence length="270" mass="31462">MQRRTFLATAATPSFFGPFGGSDGRQDDLERDDAGNPAPPDHIEVRDDREELLEFQPQLSYDHLPWDEAREAKSDVRGMYGWTAESTEHDVIAHYYWVRSNTQRSVLWYLGWDIDFKDAHFTDHEPIIVFRQPDKTIEEVWCSGGHHYGLRIDGDASNFVEDRVAGEQTHVVLAVARPHNHFFTPALSADGEYVQDFAEYGSWLETRETWYDNGRYSSTSYEAVENPFVFYDGDREHWWREDTRDAWLARNVWIPLGLSQGTDRDELAYE</sequence>
<reference evidence="2 5" key="1">
    <citation type="journal article" date="2011" name="J. Bacteriol.">
        <title>Genome sequence of Halobiforma lacisalsi AJ5, an extremely halophilic archaeon which harbors a bop gene.</title>
        <authorList>
            <person name="Jiang X."/>
            <person name="Wang S."/>
            <person name="Cheng H."/>
            <person name="Huo Y."/>
            <person name="Zhang X."/>
            <person name="Zhu X."/>
            <person name="Han X."/>
            <person name="Ni P."/>
            <person name="Wu M."/>
        </authorList>
    </citation>
    <scope>NUCLEOTIDE SEQUENCE [LARGE SCALE GENOMIC DNA]</scope>
    <source>
        <strain evidence="2 5">AJ5</strain>
        <plasmid evidence="5">phlaj5i</plasmid>
        <plasmid evidence="2">pHLAJ5I</plasmid>
    </source>
</reference>
<evidence type="ECO:0000256" key="1">
    <source>
        <dbReference type="SAM" id="MobiDB-lite"/>
    </source>
</evidence>
<feature type="region of interest" description="Disordered" evidence="1">
    <location>
        <begin position="1"/>
        <end position="44"/>
    </location>
</feature>
<feature type="compositionally biased region" description="Basic and acidic residues" evidence="1">
    <location>
        <begin position="24"/>
        <end position="34"/>
    </location>
</feature>
<dbReference type="eggNOG" id="arCOG13360">
    <property type="taxonomic scope" value="Archaea"/>
</dbReference>
<organism evidence="3 4">
    <name type="scientific">Natronobacterium lacisalsi AJ5</name>
    <dbReference type="NCBI Taxonomy" id="358396"/>
    <lineage>
        <taxon>Archaea</taxon>
        <taxon>Methanobacteriati</taxon>
        <taxon>Methanobacteriota</taxon>
        <taxon>Stenosarchaea group</taxon>
        <taxon>Halobacteria</taxon>
        <taxon>Halobacteriales</taxon>
        <taxon>Natrialbaceae</taxon>
        <taxon>Natronobacterium</taxon>
    </lineage>
</organism>
<dbReference type="Proteomes" id="UP000186547">
    <property type="component" value="Plasmid pHLAJ5I"/>
</dbReference>
<protein>
    <submittedName>
        <fullName evidence="3">Uncharacterized protein</fullName>
    </submittedName>
</protein>